<sequence>MVKKDLRGSESGLGTIALFPRDRAGRVRGVPMKLDAFDAALVRELQQDGRVSYQRLAESLGVSREAARARVHRLLESGTVRVVGIVRPWVVGIGAVAHVSLDVEGPGRPAAEVAAARPASSFVSCTAGARAVVAELRVADEAALEREFAVLRSAPGVRGIEVFRCTRLVRDAYSPATDPAGAREAGAEAAPAAPDAAAVPAVTGVTGVPAAAPPVERPPAVDEVDRTLLGLLQADGRASFAALAERVGLSQPATRARVLRLLQSGAVHVTGLVDSRAVGVREAVGVGLTVRGGASAAAAAAARLPGINYVAAGYGRFDVVCGVDASDRPTLLATLDALRASAGVVRLESWYHLEIVKESYTYDLPL</sequence>
<reference evidence="5" key="1">
    <citation type="journal article" date="2014" name="Int. J. Syst. Evol. Microbiol.">
        <title>Complete genome sequence of Corynebacterium casei LMG S-19264T (=DSM 44701T), isolated from a smear-ripened cheese.</title>
        <authorList>
            <consortium name="US DOE Joint Genome Institute (JGI-PGF)"/>
            <person name="Walter F."/>
            <person name="Albersmeier A."/>
            <person name="Kalinowski J."/>
            <person name="Ruckert C."/>
        </authorList>
    </citation>
    <scope>NUCLEOTIDE SEQUENCE</scope>
    <source>
        <strain evidence="5">JCM 4646</strain>
    </source>
</reference>
<dbReference type="Pfam" id="PF13404">
    <property type="entry name" value="HTH_AsnC-type"/>
    <property type="match status" value="2"/>
</dbReference>
<dbReference type="InterPro" id="IPR000485">
    <property type="entry name" value="AsnC-type_HTH_dom"/>
</dbReference>
<dbReference type="InterPro" id="IPR019888">
    <property type="entry name" value="Tscrpt_reg_AsnC-like"/>
</dbReference>
<keyword evidence="1" id="KW-0805">Transcription regulation</keyword>
<dbReference type="Proteomes" id="UP000617734">
    <property type="component" value="Unassembled WGS sequence"/>
</dbReference>
<evidence type="ECO:0000313" key="5">
    <source>
        <dbReference type="EMBL" id="GHH67481.1"/>
    </source>
</evidence>
<dbReference type="SMART" id="SM00344">
    <property type="entry name" value="HTH_ASNC"/>
    <property type="match status" value="2"/>
</dbReference>
<evidence type="ECO:0000259" key="4">
    <source>
        <dbReference type="PROSITE" id="PS50956"/>
    </source>
</evidence>
<proteinExistence type="predicted"/>
<dbReference type="InterPro" id="IPR036390">
    <property type="entry name" value="WH_DNA-bd_sf"/>
</dbReference>
<dbReference type="GO" id="GO:0043565">
    <property type="term" value="F:sequence-specific DNA binding"/>
    <property type="evidence" value="ECO:0007669"/>
    <property type="project" value="InterPro"/>
</dbReference>
<gene>
    <name evidence="5" type="ORF">GCM10018781_22800</name>
</gene>
<keyword evidence="6" id="KW-1185">Reference proteome</keyword>
<dbReference type="AlphaFoldDB" id="A0A919FKK6"/>
<feature type="domain" description="HTH asnC-type" evidence="4">
    <location>
        <begin position="221"/>
        <end position="281"/>
    </location>
</feature>
<dbReference type="InterPro" id="IPR019885">
    <property type="entry name" value="Tscrpt_reg_HTH_AsnC-type_CS"/>
</dbReference>
<dbReference type="PROSITE" id="PS50956">
    <property type="entry name" value="HTH_ASNC_2"/>
    <property type="match status" value="2"/>
</dbReference>
<dbReference type="SUPFAM" id="SSF46785">
    <property type="entry name" value="Winged helix' DNA-binding domain"/>
    <property type="match status" value="2"/>
</dbReference>
<dbReference type="SUPFAM" id="SSF54909">
    <property type="entry name" value="Dimeric alpha+beta barrel"/>
    <property type="match status" value="1"/>
</dbReference>
<dbReference type="PRINTS" id="PR00033">
    <property type="entry name" value="HTHASNC"/>
</dbReference>
<comment type="caution">
    <text evidence="5">The sequence shown here is derived from an EMBL/GenBank/DDBJ whole genome shotgun (WGS) entry which is preliminary data.</text>
</comment>
<dbReference type="PANTHER" id="PTHR30154">
    <property type="entry name" value="LEUCINE-RESPONSIVE REGULATORY PROTEIN"/>
    <property type="match status" value="1"/>
</dbReference>
<evidence type="ECO:0000256" key="3">
    <source>
        <dbReference type="ARBA" id="ARBA00023163"/>
    </source>
</evidence>
<dbReference type="GO" id="GO:0043200">
    <property type="term" value="P:response to amino acid"/>
    <property type="evidence" value="ECO:0007669"/>
    <property type="project" value="TreeGrafter"/>
</dbReference>
<dbReference type="InterPro" id="IPR036388">
    <property type="entry name" value="WH-like_DNA-bd_sf"/>
</dbReference>
<dbReference type="EMBL" id="BNBO01000009">
    <property type="protein sequence ID" value="GHH67481.1"/>
    <property type="molecule type" value="Genomic_DNA"/>
</dbReference>
<dbReference type="GO" id="GO:0005829">
    <property type="term" value="C:cytosol"/>
    <property type="evidence" value="ECO:0007669"/>
    <property type="project" value="TreeGrafter"/>
</dbReference>
<dbReference type="PANTHER" id="PTHR30154:SF34">
    <property type="entry name" value="TRANSCRIPTIONAL REGULATOR AZLB"/>
    <property type="match status" value="1"/>
</dbReference>
<evidence type="ECO:0000256" key="2">
    <source>
        <dbReference type="ARBA" id="ARBA00023125"/>
    </source>
</evidence>
<evidence type="ECO:0000256" key="1">
    <source>
        <dbReference type="ARBA" id="ARBA00023015"/>
    </source>
</evidence>
<dbReference type="PROSITE" id="PS00519">
    <property type="entry name" value="HTH_ASNC_1"/>
    <property type="match status" value="1"/>
</dbReference>
<evidence type="ECO:0000313" key="6">
    <source>
        <dbReference type="Proteomes" id="UP000617734"/>
    </source>
</evidence>
<feature type="domain" description="HTH asnC-type" evidence="4">
    <location>
        <begin position="34"/>
        <end position="94"/>
    </location>
</feature>
<accession>A0A919FKK6</accession>
<dbReference type="InterPro" id="IPR011008">
    <property type="entry name" value="Dimeric_a/b-barrel"/>
</dbReference>
<dbReference type="Gene3D" id="1.10.10.10">
    <property type="entry name" value="Winged helix-like DNA-binding domain superfamily/Winged helix DNA-binding domain"/>
    <property type="match status" value="2"/>
</dbReference>
<keyword evidence="2" id="KW-0238">DNA-binding</keyword>
<organism evidence="5 6">
    <name type="scientific">Kitasatospora indigofera</name>
    <dbReference type="NCBI Taxonomy" id="67307"/>
    <lineage>
        <taxon>Bacteria</taxon>
        <taxon>Bacillati</taxon>
        <taxon>Actinomycetota</taxon>
        <taxon>Actinomycetes</taxon>
        <taxon>Kitasatosporales</taxon>
        <taxon>Streptomycetaceae</taxon>
        <taxon>Kitasatospora</taxon>
    </lineage>
</organism>
<reference evidence="5" key="2">
    <citation type="submission" date="2020-09" db="EMBL/GenBank/DDBJ databases">
        <authorList>
            <person name="Sun Q."/>
            <person name="Ohkuma M."/>
        </authorList>
    </citation>
    <scope>NUCLEOTIDE SEQUENCE</scope>
    <source>
        <strain evidence="5">JCM 4646</strain>
    </source>
</reference>
<keyword evidence="3" id="KW-0804">Transcription</keyword>
<protein>
    <submittedName>
        <fullName evidence="5">AsnC family transcriptional regulator</fullName>
    </submittedName>
</protein>
<name>A0A919FKK6_9ACTN</name>
<dbReference type="Gene3D" id="3.30.70.920">
    <property type="match status" value="1"/>
</dbReference>